<dbReference type="GO" id="GO:0006508">
    <property type="term" value="P:proteolysis"/>
    <property type="evidence" value="ECO:0007669"/>
    <property type="project" value="UniProtKB-KW"/>
</dbReference>
<organism evidence="4 5">
    <name type="scientific">Pelagimonas varians</name>
    <dbReference type="NCBI Taxonomy" id="696760"/>
    <lineage>
        <taxon>Bacteria</taxon>
        <taxon>Pseudomonadati</taxon>
        <taxon>Pseudomonadota</taxon>
        <taxon>Alphaproteobacteria</taxon>
        <taxon>Rhodobacterales</taxon>
        <taxon>Roseobacteraceae</taxon>
        <taxon>Pelagimonas</taxon>
    </lineage>
</organism>
<dbReference type="CDD" id="cd04301">
    <property type="entry name" value="NAT_SF"/>
    <property type="match status" value="1"/>
</dbReference>
<evidence type="ECO:0000256" key="1">
    <source>
        <dbReference type="ARBA" id="ARBA00022679"/>
    </source>
</evidence>
<dbReference type="InterPro" id="IPR000182">
    <property type="entry name" value="GNAT_dom"/>
</dbReference>
<dbReference type="AlphaFoldDB" id="A0A238K7Q1"/>
<evidence type="ECO:0000313" key="4">
    <source>
        <dbReference type="EMBL" id="SMX38835.1"/>
    </source>
</evidence>
<dbReference type="RefSeq" id="WP_097804063.1">
    <property type="nucleotide sequence ID" value="NZ_FXYH01000004.1"/>
</dbReference>
<dbReference type="EC" id="2.3.1.-" evidence="4"/>
<accession>A0A238K7Q1</accession>
<dbReference type="GO" id="GO:0016747">
    <property type="term" value="F:acyltransferase activity, transferring groups other than amino-acyl groups"/>
    <property type="evidence" value="ECO:0007669"/>
    <property type="project" value="InterPro"/>
</dbReference>
<dbReference type="OrthoDB" id="7205533at2"/>
<reference evidence="4 5" key="1">
    <citation type="submission" date="2017-05" db="EMBL/GenBank/DDBJ databases">
        <authorList>
            <person name="Song R."/>
            <person name="Chenine A.L."/>
            <person name="Ruprecht R.M."/>
        </authorList>
    </citation>
    <scope>NUCLEOTIDE SEQUENCE [LARGE SCALE GENOMIC DNA]</scope>
    <source>
        <strain evidence="4 5">CECT 8663</strain>
    </source>
</reference>
<name>A0A238K7Q1_9RHOB</name>
<keyword evidence="4" id="KW-0378">Hydrolase</keyword>
<dbReference type="InterPro" id="IPR016181">
    <property type="entry name" value="Acyl_CoA_acyltransferase"/>
</dbReference>
<dbReference type="Proteomes" id="UP000220836">
    <property type="component" value="Unassembled WGS sequence"/>
</dbReference>
<evidence type="ECO:0000259" key="3">
    <source>
        <dbReference type="PROSITE" id="PS51186"/>
    </source>
</evidence>
<evidence type="ECO:0000313" key="5">
    <source>
        <dbReference type="Proteomes" id="UP000220836"/>
    </source>
</evidence>
<protein>
    <submittedName>
        <fullName evidence="4">Protease synthase and sporulation negative regulatory protein PAI 1</fullName>
        <ecNumber evidence="4">2.3.1.-</ecNumber>
    </submittedName>
</protein>
<keyword evidence="2 4" id="KW-0012">Acyltransferase</keyword>
<keyword evidence="5" id="KW-1185">Reference proteome</keyword>
<dbReference type="PROSITE" id="PS51186">
    <property type="entry name" value="GNAT"/>
    <property type="match status" value="1"/>
</dbReference>
<keyword evidence="4" id="KW-0645">Protease</keyword>
<dbReference type="SUPFAM" id="SSF55729">
    <property type="entry name" value="Acyl-CoA N-acyltransferases (Nat)"/>
    <property type="match status" value="1"/>
</dbReference>
<evidence type="ECO:0000256" key="2">
    <source>
        <dbReference type="ARBA" id="ARBA00023315"/>
    </source>
</evidence>
<dbReference type="Pfam" id="PF00583">
    <property type="entry name" value="Acetyltransf_1"/>
    <property type="match status" value="1"/>
</dbReference>
<proteinExistence type="predicted"/>
<dbReference type="PANTHER" id="PTHR43877:SF2">
    <property type="entry name" value="AMINOALKYLPHOSPHONATE N-ACETYLTRANSFERASE-RELATED"/>
    <property type="match status" value="1"/>
</dbReference>
<gene>
    <name evidence="4" type="primary">paiA</name>
    <name evidence="4" type="ORF">PEV8663_01565</name>
</gene>
<feature type="domain" description="N-acetyltransferase" evidence="3">
    <location>
        <begin position="1"/>
        <end position="171"/>
    </location>
</feature>
<dbReference type="EMBL" id="FXYH01000004">
    <property type="protein sequence ID" value="SMX38835.1"/>
    <property type="molecule type" value="Genomic_DNA"/>
</dbReference>
<dbReference type="InterPro" id="IPR050832">
    <property type="entry name" value="Bact_Acetyltransf"/>
</dbReference>
<dbReference type="Gene3D" id="3.40.630.30">
    <property type="match status" value="1"/>
</dbReference>
<sequence>MMLRPAEVSDAAALAALSIEVWVYTYLRNGVSSFFADYALRTFTAASFSKAVRAGSETILVSQNTQGIDGFVRLSENRAAPVAGCGTLEISSLYVQPRHHGKGIGAALLRAAIDRACSLGATDVWLTTNAENSPAIRFYLGNGFEKVGEAAFQIQDQGFLNNVYRLQLNPPRDEV</sequence>
<dbReference type="PANTHER" id="PTHR43877">
    <property type="entry name" value="AMINOALKYLPHOSPHONATE N-ACETYLTRANSFERASE-RELATED-RELATED"/>
    <property type="match status" value="1"/>
</dbReference>
<dbReference type="GO" id="GO:0008233">
    <property type="term" value="F:peptidase activity"/>
    <property type="evidence" value="ECO:0007669"/>
    <property type="project" value="UniProtKB-KW"/>
</dbReference>
<keyword evidence="1 4" id="KW-0808">Transferase</keyword>